<dbReference type="PROSITE" id="PS50157">
    <property type="entry name" value="ZINC_FINGER_C2H2_2"/>
    <property type="match status" value="6"/>
</dbReference>
<feature type="region of interest" description="Disordered" evidence="8">
    <location>
        <begin position="1"/>
        <end position="33"/>
    </location>
</feature>
<dbReference type="Pfam" id="PF00096">
    <property type="entry name" value="zf-C2H2"/>
    <property type="match status" value="3"/>
</dbReference>
<feature type="compositionally biased region" description="Low complexity" evidence="8">
    <location>
        <begin position="862"/>
        <end position="879"/>
    </location>
</feature>
<reference evidence="10" key="1">
    <citation type="submission" date="2023-11" db="EMBL/GenBank/DDBJ databases">
        <title>Genome assemblies of two species of porcelain crab, Petrolisthes cinctipes and Petrolisthes manimaculis (Anomura: Porcellanidae).</title>
        <authorList>
            <person name="Angst P."/>
        </authorList>
    </citation>
    <scope>NUCLEOTIDE SEQUENCE</scope>
    <source>
        <strain evidence="10">PB745_02</strain>
        <tissue evidence="10">Gill</tissue>
    </source>
</reference>
<evidence type="ECO:0000256" key="4">
    <source>
        <dbReference type="ARBA" id="ARBA00022771"/>
    </source>
</evidence>
<dbReference type="EMBL" id="JAWZYT010002053">
    <property type="protein sequence ID" value="KAK4307004.1"/>
    <property type="molecule type" value="Genomic_DNA"/>
</dbReference>
<dbReference type="InterPro" id="IPR013087">
    <property type="entry name" value="Znf_C2H2_type"/>
</dbReference>
<keyword evidence="4 7" id="KW-0863">Zinc-finger</keyword>
<dbReference type="SUPFAM" id="SSF57667">
    <property type="entry name" value="beta-beta-alpha zinc fingers"/>
    <property type="match status" value="3"/>
</dbReference>
<evidence type="ECO:0000313" key="10">
    <source>
        <dbReference type="EMBL" id="KAK4307004.1"/>
    </source>
</evidence>
<gene>
    <name evidence="10" type="ORF">Pmani_021213</name>
</gene>
<evidence type="ECO:0000256" key="1">
    <source>
        <dbReference type="ARBA" id="ARBA00004123"/>
    </source>
</evidence>
<feature type="domain" description="C2H2-type" evidence="9">
    <location>
        <begin position="773"/>
        <end position="800"/>
    </location>
</feature>
<sequence length="937" mass="105411">MAKNKLKRMDSQALSSVTNDSMSPEMGAPVSQKHNLSPVIDLRPVDEGIRPISEEIVPVQENIHVRQEMQRVGGQLHQVSGGIAVVGGELRLTDDMHQVGEDPNSDHMAGTNEDTLTMDGEITNMDNSQDVQAMTHQTGLLEDTTGVLNGDKDLKLGSFQNHETGHESGEHQDLQLGTMNSSNTGLLPDTHQYYHTLHQAPIMVYEVPSGNIVPFDSLVPVPLAKGIEEKTNEGVDLLQDPVNEAVYTQTSQEMPHSLYVLHQPQKKEQSSEGMVIEQISTGDGVTPNIVLGNRDSNTFTKVEDHSSGMMPIGTEFSLISTSCYDSSVTTVANMAQLSMSAVYQTSTETDSEVALTLASLGNPKIEKMDRNCNQNQNALEVMRAASISDQEFENFEQTKNTMDENLEKKTHKPTLVLRSRRNKGASNSHQEMTLDETKKVSRRKKKREPKVVPFPKAEEGDTFIIPDNVLSVRHIESPSVTMQNESQKENLLGQLLKASEHCEPATLIPEGVVDDVIPAVGYRIMDMSNLSEMIRMMHRCTGSMGAIVIQEQASLREGAVSQLSVICTGCQEGAVCATSNRIAATGPWDINARVEQLTNEFNIKEDQLQRMLEILGIFYRPCDPSLQSVPQPMEMENPPAQPAKKKRKKKSDTDSSGKPKNLVCTVCEEKFVGENHLKKHMQSHDLALHTCPYCHAYFKKPFNLKQHIKKHENCKYECSQCQRRFTDKSTLLCHIRSQHEKRYNIQCEFCPKRFYHRAHYNEHLRIHTGEKPYTCELCGKNFAWHDSVKKHMQTHSAESKYKCRLCGKWFRWLQGVRQHLQQQHKLKKCDIEAQVVTAATEMASSLPQFHQQSHPPPPPPQQQQQQQQQQLHSHAQQAPPQLPPQLSNHQPGDESNAGREYHTLEAAAPNSDTTQQALDMFHVTEVESQQQDMFQYH</sequence>
<feature type="compositionally biased region" description="Polar residues" evidence="8">
    <location>
        <begin position="12"/>
        <end position="22"/>
    </location>
</feature>
<evidence type="ECO:0000256" key="5">
    <source>
        <dbReference type="ARBA" id="ARBA00022833"/>
    </source>
</evidence>
<proteinExistence type="predicted"/>
<evidence type="ECO:0000259" key="9">
    <source>
        <dbReference type="PROSITE" id="PS50157"/>
    </source>
</evidence>
<keyword evidence="6" id="KW-0539">Nucleus</keyword>
<feature type="region of interest" description="Disordered" evidence="8">
    <location>
        <begin position="420"/>
        <end position="450"/>
    </location>
</feature>
<accession>A0AAE1PGR9</accession>
<dbReference type="GO" id="GO:0008270">
    <property type="term" value="F:zinc ion binding"/>
    <property type="evidence" value="ECO:0007669"/>
    <property type="project" value="UniProtKB-KW"/>
</dbReference>
<dbReference type="PANTHER" id="PTHR24406">
    <property type="entry name" value="TRANSCRIPTIONAL REPRESSOR CTCFL-RELATED"/>
    <property type="match status" value="1"/>
</dbReference>
<keyword evidence="5" id="KW-0862">Zinc</keyword>
<evidence type="ECO:0000256" key="7">
    <source>
        <dbReference type="PROSITE-ProRule" id="PRU00042"/>
    </source>
</evidence>
<feature type="domain" description="C2H2-type" evidence="9">
    <location>
        <begin position="689"/>
        <end position="716"/>
    </location>
</feature>
<evidence type="ECO:0000313" key="11">
    <source>
        <dbReference type="Proteomes" id="UP001292094"/>
    </source>
</evidence>
<feature type="domain" description="C2H2-type" evidence="9">
    <location>
        <begin position="662"/>
        <end position="684"/>
    </location>
</feature>
<dbReference type="AlphaFoldDB" id="A0AAE1PGR9"/>
<dbReference type="PROSITE" id="PS00028">
    <property type="entry name" value="ZINC_FINGER_C2H2_1"/>
    <property type="match status" value="5"/>
</dbReference>
<evidence type="ECO:0000256" key="8">
    <source>
        <dbReference type="SAM" id="MobiDB-lite"/>
    </source>
</evidence>
<feature type="region of interest" description="Disordered" evidence="8">
    <location>
        <begin position="628"/>
        <end position="659"/>
    </location>
</feature>
<keyword evidence="2" id="KW-0479">Metal-binding</keyword>
<feature type="domain" description="C2H2-type" evidence="9">
    <location>
        <begin position="716"/>
        <end position="744"/>
    </location>
</feature>
<feature type="domain" description="C2H2-type" evidence="9">
    <location>
        <begin position="801"/>
        <end position="829"/>
    </location>
</feature>
<dbReference type="InterPro" id="IPR036236">
    <property type="entry name" value="Znf_C2H2_sf"/>
</dbReference>
<evidence type="ECO:0000256" key="2">
    <source>
        <dbReference type="ARBA" id="ARBA00022723"/>
    </source>
</evidence>
<evidence type="ECO:0000256" key="6">
    <source>
        <dbReference type="ARBA" id="ARBA00023242"/>
    </source>
</evidence>
<comment type="subcellular location">
    <subcellularLocation>
        <location evidence="1">Nucleus</location>
    </subcellularLocation>
</comment>
<feature type="region of interest" description="Disordered" evidence="8">
    <location>
        <begin position="845"/>
        <end position="912"/>
    </location>
</feature>
<dbReference type="SMART" id="SM00355">
    <property type="entry name" value="ZnF_C2H2"/>
    <property type="match status" value="6"/>
</dbReference>
<dbReference type="FunFam" id="3.30.160.60:FF:000912">
    <property type="entry name" value="Zinc finger protein 660"/>
    <property type="match status" value="1"/>
</dbReference>
<comment type="caution">
    <text evidence="10">The sequence shown here is derived from an EMBL/GenBank/DDBJ whole genome shotgun (WGS) entry which is preliminary data.</text>
</comment>
<dbReference type="Gene3D" id="3.30.160.60">
    <property type="entry name" value="Classic Zinc Finger"/>
    <property type="match status" value="4"/>
</dbReference>
<keyword evidence="11" id="KW-1185">Reference proteome</keyword>
<evidence type="ECO:0000256" key="3">
    <source>
        <dbReference type="ARBA" id="ARBA00022737"/>
    </source>
</evidence>
<name>A0AAE1PGR9_9EUCA</name>
<protein>
    <recommendedName>
        <fullName evidence="9">C2H2-type domain-containing protein</fullName>
    </recommendedName>
</protein>
<dbReference type="Proteomes" id="UP001292094">
    <property type="component" value="Unassembled WGS sequence"/>
</dbReference>
<keyword evidence="3" id="KW-0677">Repeat</keyword>
<dbReference type="GO" id="GO:0005634">
    <property type="term" value="C:nucleus"/>
    <property type="evidence" value="ECO:0007669"/>
    <property type="project" value="UniProtKB-SubCell"/>
</dbReference>
<dbReference type="InterPro" id="IPR050888">
    <property type="entry name" value="ZnF_C2H2-type_TF"/>
</dbReference>
<feature type="domain" description="C2H2-type" evidence="9">
    <location>
        <begin position="745"/>
        <end position="772"/>
    </location>
</feature>
<organism evidence="10 11">
    <name type="scientific">Petrolisthes manimaculis</name>
    <dbReference type="NCBI Taxonomy" id="1843537"/>
    <lineage>
        <taxon>Eukaryota</taxon>
        <taxon>Metazoa</taxon>
        <taxon>Ecdysozoa</taxon>
        <taxon>Arthropoda</taxon>
        <taxon>Crustacea</taxon>
        <taxon>Multicrustacea</taxon>
        <taxon>Malacostraca</taxon>
        <taxon>Eumalacostraca</taxon>
        <taxon>Eucarida</taxon>
        <taxon>Decapoda</taxon>
        <taxon>Pleocyemata</taxon>
        <taxon>Anomura</taxon>
        <taxon>Galatheoidea</taxon>
        <taxon>Porcellanidae</taxon>
        <taxon>Petrolisthes</taxon>
    </lineage>
</organism>